<dbReference type="OrthoDB" id="9789562at2"/>
<dbReference type="Proteomes" id="UP000012429">
    <property type="component" value="Unassembled WGS sequence"/>
</dbReference>
<sequence length="730" mass="83045">MIEQISIDTVASYTGGAAVLTQLRPINFIFGANGSGKTTISRVIAKPETYARSTVNWAGGTPLECLVYNRDFVEENFTARMRGIFTLGHDNAETLQRIDDLKKEIDEIQKTIRDRRHILEGADGTGGKRKEHSDLTATFQEACWKSKTQYEDRFKEAFRGVLNSRANFADRMFGEFESNTASLKPLNELEARASTIFAEAKVRLDRLSVLEASDVIALEADPILEKRVVGKEDVSISDMIKRLGNSDWVKQGLGFFRQNDDHCPFCQQATDDKFRRHLEDYFDESYQRDVDAISRLAAAYSEHSNSISRQLDHAMAAQVEYLDRILLEQKAEVLRTKMALNIQHIARKKTEPSSKVELETVRQIVDEINAILSDANGKVDEHNTLIDNIVAERAILIAEIWRCIVEEAKITLEGYKTARHAVSSAIQGLTRGIEAKEQEKRDKSTALRELERQVTSVQPTVNAINTLLDSFGFRNFKLATSGEGDQLYTVIRGDGSEARETLSEGEKTFIVFLYFYYLISGSVSESGITNNRIVVIDDPVSSLDSDVLFIVSSLIRKLFTKVLDQSSTLKQIFVLTHNIYFHKEVTFDPKKQWQTKITFWVVRKKEDYSVIEGHAQNPIQTSYEMLWQEVRNENRSILTIQNTLRRILENYFTILGNMDKDDIVNEFAGQEQQICNSLFSWVNDGSHSAHEDLYLACDAATVDRFLQVFKKIFEVSGHSAHYDMMIAPRH</sequence>
<dbReference type="PANTHER" id="PTHR32182">
    <property type="entry name" value="DNA REPLICATION AND REPAIR PROTEIN RECF"/>
    <property type="match status" value="1"/>
</dbReference>
<gene>
    <name evidence="3" type="ORF">RHSP_60613</name>
</gene>
<protein>
    <recommendedName>
        <fullName evidence="2">Protein CR006 P-loop domain-containing protein</fullName>
    </recommendedName>
</protein>
<evidence type="ECO:0000313" key="4">
    <source>
        <dbReference type="Proteomes" id="UP000012429"/>
    </source>
</evidence>
<feature type="domain" description="Protein CR006 P-loop" evidence="2">
    <location>
        <begin position="11"/>
        <end position="714"/>
    </location>
</feature>
<comment type="caution">
    <text evidence="3">The sequence shown here is derived from an EMBL/GenBank/DDBJ whole genome shotgun (WGS) entry which is preliminary data.</text>
</comment>
<evidence type="ECO:0000313" key="3">
    <source>
        <dbReference type="EMBL" id="ENN89520.1"/>
    </source>
</evidence>
<feature type="coiled-coil region" evidence="1">
    <location>
        <begin position="91"/>
        <end position="118"/>
    </location>
</feature>
<dbReference type="GO" id="GO:0000731">
    <property type="term" value="P:DNA synthesis involved in DNA repair"/>
    <property type="evidence" value="ECO:0007669"/>
    <property type="project" value="TreeGrafter"/>
</dbReference>
<keyword evidence="4" id="KW-1185">Reference proteome</keyword>
<dbReference type="Gene3D" id="3.40.50.300">
    <property type="entry name" value="P-loop containing nucleotide triphosphate hydrolases"/>
    <property type="match status" value="2"/>
</dbReference>
<dbReference type="InterPro" id="IPR026866">
    <property type="entry name" value="CR006_AAA"/>
</dbReference>
<name>N6V6T4_9HYPH</name>
<dbReference type="AlphaFoldDB" id="N6V6T4"/>
<dbReference type="EMBL" id="AQHN01000005">
    <property type="protein sequence ID" value="ENN89520.1"/>
    <property type="molecule type" value="Genomic_DNA"/>
</dbReference>
<dbReference type="InterPro" id="IPR027417">
    <property type="entry name" value="P-loop_NTPase"/>
</dbReference>
<dbReference type="PANTHER" id="PTHR32182:SF0">
    <property type="entry name" value="DNA REPLICATION AND REPAIR PROTEIN RECF"/>
    <property type="match status" value="1"/>
</dbReference>
<keyword evidence="1" id="KW-0175">Coiled coil</keyword>
<evidence type="ECO:0000256" key="1">
    <source>
        <dbReference type="SAM" id="Coils"/>
    </source>
</evidence>
<proteinExistence type="predicted"/>
<dbReference type="PATRIC" id="fig|363754.4.peg.283"/>
<dbReference type="Pfam" id="PF13166">
    <property type="entry name" value="AAA_13"/>
    <property type="match status" value="1"/>
</dbReference>
<evidence type="ECO:0000259" key="2">
    <source>
        <dbReference type="Pfam" id="PF13166"/>
    </source>
</evidence>
<dbReference type="GO" id="GO:0006302">
    <property type="term" value="P:double-strand break repair"/>
    <property type="evidence" value="ECO:0007669"/>
    <property type="project" value="TreeGrafter"/>
</dbReference>
<dbReference type="SUPFAM" id="SSF52540">
    <property type="entry name" value="P-loop containing nucleoside triphosphate hydrolases"/>
    <property type="match status" value="1"/>
</dbReference>
<reference evidence="3 4" key="1">
    <citation type="journal article" date="2012" name="BMC Genomics">
        <title>Genomic basis of broad host range and environmental adaptability of Rhizobium tropici CIAT 899 and Rhizobium sp. PRF 81 which are used in inoculants for common bean (Phaseolus vulgaris L.).</title>
        <authorList>
            <person name="Ormeno-Orrillo E."/>
            <person name="Menna P."/>
            <person name="Almeida L.G."/>
            <person name="Ollero F.J."/>
            <person name="Nicolas M.F."/>
            <person name="Pains Rodrigues E."/>
            <person name="Shigueyoshi Nakatani A."/>
            <person name="Silva Batista J.S."/>
            <person name="Oliveira Chueire L.M."/>
            <person name="Souza R.C."/>
            <person name="Ribeiro Vasconcelos A.T."/>
            <person name="Megias M."/>
            <person name="Hungria M."/>
            <person name="Martinez-Romero E."/>
        </authorList>
    </citation>
    <scope>NUCLEOTIDE SEQUENCE [LARGE SCALE GENOMIC DNA]</scope>
    <source>
        <strain evidence="3 4">PRF 81</strain>
    </source>
</reference>
<dbReference type="STRING" id="363754.RHSP_60613"/>
<dbReference type="RefSeq" id="WP_004107748.1">
    <property type="nucleotide sequence ID" value="NZ_AQHN01000005.1"/>
</dbReference>
<accession>N6V6T4</accession>
<organism evidence="3 4">
    <name type="scientific">Rhizobium freirei PRF 81</name>
    <dbReference type="NCBI Taxonomy" id="363754"/>
    <lineage>
        <taxon>Bacteria</taxon>
        <taxon>Pseudomonadati</taxon>
        <taxon>Pseudomonadota</taxon>
        <taxon>Alphaproteobacteria</taxon>
        <taxon>Hyphomicrobiales</taxon>
        <taxon>Rhizobiaceae</taxon>
        <taxon>Rhizobium/Agrobacterium group</taxon>
        <taxon>Rhizobium</taxon>
    </lineage>
</organism>